<reference evidence="4 5" key="1">
    <citation type="submission" date="2018-08" db="EMBL/GenBank/DDBJ databases">
        <title>A genome reference for cultivated species of the human gut microbiota.</title>
        <authorList>
            <person name="Zou Y."/>
            <person name="Xue W."/>
            <person name="Luo G."/>
        </authorList>
    </citation>
    <scope>NUCLEOTIDE SEQUENCE [LARGE SCALE GENOMIC DNA]</scope>
    <source>
        <strain evidence="3 5">AF31-17AC</strain>
        <strain evidence="2 4">TM10-1AC</strain>
    </source>
</reference>
<dbReference type="Proteomes" id="UP000283700">
    <property type="component" value="Unassembled WGS sequence"/>
</dbReference>
<evidence type="ECO:0000313" key="5">
    <source>
        <dbReference type="Proteomes" id="UP000283700"/>
    </source>
</evidence>
<dbReference type="InterPro" id="IPR012340">
    <property type="entry name" value="NA-bd_OB-fold"/>
</dbReference>
<evidence type="ECO:0000313" key="3">
    <source>
        <dbReference type="EMBL" id="RHN17195.1"/>
    </source>
</evidence>
<sequence length="229" mass="25849">MAFRSRNDLRVRGTIVFIRSGETGAGVPFVNIRIVTDSGPRKDYPMFRFYGESAAIAAKFERGNRVLVTGHASLRRKLDENRQPTNGYQQLLIGDSIEMSKRELSRYLNLTSDHMSEYDGGHMRDENGAFVTGEVVHTYEINDETAIVTVLCERSKNRDRVNISCFKRQAELAKTLKPGDVIAAAGLIQTKNMREQRKIVQSLVARDMALDPNPVKKENNGRKTEEKAD</sequence>
<proteinExistence type="predicted"/>
<evidence type="ECO:0000313" key="4">
    <source>
        <dbReference type="Proteomes" id="UP000262524"/>
    </source>
</evidence>
<feature type="compositionally biased region" description="Basic and acidic residues" evidence="1">
    <location>
        <begin position="214"/>
        <end position="229"/>
    </location>
</feature>
<evidence type="ECO:0000256" key="1">
    <source>
        <dbReference type="SAM" id="MobiDB-lite"/>
    </source>
</evidence>
<dbReference type="AlphaFoldDB" id="A0A374NIR1"/>
<dbReference type="Proteomes" id="UP000262524">
    <property type="component" value="Unassembled WGS sequence"/>
</dbReference>
<dbReference type="Gene3D" id="2.40.50.140">
    <property type="entry name" value="Nucleic acid-binding proteins"/>
    <property type="match status" value="1"/>
</dbReference>
<dbReference type="RefSeq" id="WP_117982821.1">
    <property type="nucleotide sequence ID" value="NZ_DBFOXH010000052.1"/>
</dbReference>
<evidence type="ECO:0000313" key="2">
    <source>
        <dbReference type="EMBL" id="RGI85555.1"/>
    </source>
</evidence>
<organism evidence="2 4">
    <name type="scientific">Anaerobutyricum hallii</name>
    <dbReference type="NCBI Taxonomy" id="39488"/>
    <lineage>
        <taxon>Bacteria</taxon>
        <taxon>Bacillati</taxon>
        <taxon>Bacillota</taxon>
        <taxon>Clostridia</taxon>
        <taxon>Lachnospirales</taxon>
        <taxon>Lachnospiraceae</taxon>
        <taxon>Anaerobutyricum</taxon>
    </lineage>
</organism>
<accession>A0A374NIR1</accession>
<comment type="caution">
    <text evidence="2">The sequence shown here is derived from an EMBL/GenBank/DDBJ whole genome shotgun (WGS) entry which is preliminary data.</text>
</comment>
<feature type="region of interest" description="Disordered" evidence="1">
    <location>
        <begin position="210"/>
        <end position="229"/>
    </location>
</feature>
<protein>
    <submittedName>
        <fullName evidence="2">Uncharacterized protein</fullName>
    </submittedName>
</protein>
<dbReference type="EMBL" id="QSOE01000067">
    <property type="protein sequence ID" value="RGI85555.1"/>
    <property type="molecule type" value="Genomic_DNA"/>
</dbReference>
<gene>
    <name evidence="3" type="ORF">DWZ29_01685</name>
    <name evidence="2" type="ORF">DXD91_10060</name>
</gene>
<name>A0A374NIR1_9FIRM</name>
<dbReference type="EMBL" id="QRQO01000003">
    <property type="protein sequence ID" value="RHN17195.1"/>
    <property type="molecule type" value="Genomic_DNA"/>
</dbReference>